<sequence>MSIEAAIAHQKKKRAVTLANIEQAKVLITEQVDRLGYYPNNRGRVTIAEVCKLASIGASTLKNSTHSETAEDLRKWLKALNKRLNLRQSTVFRVAETETLQAKLEKALRNADLYKLMYEESENRLAASEADNAVIRAEMSKLRAEKLKIVQF</sequence>
<dbReference type="AlphaFoldDB" id="A0A840YTS3"/>
<feature type="coiled-coil region" evidence="1">
    <location>
        <begin position="104"/>
        <end position="145"/>
    </location>
</feature>
<dbReference type="SUPFAM" id="SSF58018">
    <property type="entry name" value="Coiled-coil dimerization domain from cortexillin I"/>
    <property type="match status" value="1"/>
</dbReference>
<accession>A0A840YTS3</accession>
<comment type="caution">
    <text evidence="2">The sequence shown here is derived from an EMBL/GenBank/DDBJ whole genome shotgun (WGS) entry which is preliminary data.</text>
</comment>
<dbReference type="EMBL" id="JACIJF010000041">
    <property type="protein sequence ID" value="MBB5713080.1"/>
    <property type="molecule type" value="Genomic_DNA"/>
</dbReference>
<reference evidence="2 3" key="1">
    <citation type="submission" date="2020-08" db="EMBL/GenBank/DDBJ databases">
        <title>Genomic Encyclopedia of Type Strains, Phase IV (KMG-IV): sequencing the most valuable type-strain genomes for metagenomic binning, comparative biology and taxonomic classification.</title>
        <authorList>
            <person name="Goeker M."/>
        </authorList>
    </citation>
    <scope>NUCLEOTIDE SEQUENCE [LARGE SCALE GENOMIC DNA]</scope>
    <source>
        <strain evidence="2 3">DSM 26736</strain>
    </source>
</reference>
<keyword evidence="3" id="KW-1185">Reference proteome</keyword>
<evidence type="ECO:0000313" key="3">
    <source>
        <dbReference type="Proteomes" id="UP000527143"/>
    </source>
</evidence>
<dbReference type="RefSeq" id="WP_184092088.1">
    <property type="nucleotide sequence ID" value="NZ_JACIJF010000041.1"/>
</dbReference>
<organism evidence="2 3">
    <name type="scientific">Sphingomonas xinjiangensis</name>
    <dbReference type="NCBI Taxonomy" id="643568"/>
    <lineage>
        <taxon>Bacteria</taxon>
        <taxon>Pseudomonadati</taxon>
        <taxon>Pseudomonadota</taxon>
        <taxon>Alphaproteobacteria</taxon>
        <taxon>Sphingomonadales</taxon>
        <taxon>Sphingomonadaceae</taxon>
        <taxon>Sphingomonas</taxon>
    </lineage>
</organism>
<evidence type="ECO:0000313" key="2">
    <source>
        <dbReference type="EMBL" id="MBB5713080.1"/>
    </source>
</evidence>
<proteinExistence type="predicted"/>
<keyword evidence="2" id="KW-0418">Kinase</keyword>
<dbReference type="GO" id="GO:0016301">
    <property type="term" value="F:kinase activity"/>
    <property type="evidence" value="ECO:0007669"/>
    <property type="project" value="UniProtKB-KW"/>
</dbReference>
<keyword evidence="1" id="KW-0175">Coiled coil</keyword>
<evidence type="ECO:0000256" key="1">
    <source>
        <dbReference type="SAM" id="Coils"/>
    </source>
</evidence>
<dbReference type="Proteomes" id="UP000527143">
    <property type="component" value="Unassembled WGS sequence"/>
</dbReference>
<keyword evidence="2" id="KW-0808">Transferase</keyword>
<protein>
    <submittedName>
        <fullName evidence="2">Sugar/nucleoside kinase (Ribokinase family)</fullName>
    </submittedName>
</protein>
<gene>
    <name evidence="2" type="ORF">FHT02_004342</name>
</gene>
<name>A0A840YTS3_9SPHN</name>